<accession>A0A1I1AEE0</accession>
<evidence type="ECO:0000313" key="2">
    <source>
        <dbReference type="EMBL" id="SFB36327.1"/>
    </source>
</evidence>
<dbReference type="AlphaFoldDB" id="A0A1I1AEE0"/>
<protein>
    <submittedName>
        <fullName evidence="2">Aspartate/glutamate racemase</fullName>
    </submittedName>
</protein>
<gene>
    <name evidence="2" type="ORF">SAMN04488072_11943</name>
</gene>
<dbReference type="GO" id="GO:0047661">
    <property type="term" value="F:amino-acid racemase activity"/>
    <property type="evidence" value="ECO:0007669"/>
    <property type="project" value="InterPro"/>
</dbReference>
<comment type="similarity">
    <text evidence="1">Belongs to the HyuE racemase family.</text>
</comment>
<dbReference type="InterPro" id="IPR053714">
    <property type="entry name" value="Iso_Racemase_Enz_sf"/>
</dbReference>
<sequence length="223" mass="24071">MKIGVIHATCNAVPPLNEAFKQTLPDVTLLNFVNENIQYYANQNDGIDDRLYRDFARITFAAQDAGVDAIIVACTVLTPYVNVMKPFISVPILAVDQPMLENAAKNFRKVGVVATNAPSIPATKAQIEKLAKDFANEIEVDTEVSTQAFTELKGGNETEHNRLNCEAAAKLKERGCEAIVLAQITQASAKSETETLGLPVLTSPGEAVKAVSQTIEGNQPIDN</sequence>
<dbReference type="STRING" id="237679.SAMN04488072_11943"/>
<organism evidence="2 3">
    <name type="scientific">Lentibacillus halodurans</name>
    <dbReference type="NCBI Taxonomy" id="237679"/>
    <lineage>
        <taxon>Bacteria</taxon>
        <taxon>Bacillati</taxon>
        <taxon>Bacillota</taxon>
        <taxon>Bacilli</taxon>
        <taxon>Bacillales</taxon>
        <taxon>Bacillaceae</taxon>
        <taxon>Lentibacillus</taxon>
    </lineage>
</organism>
<dbReference type="EMBL" id="FOJW01000019">
    <property type="protein sequence ID" value="SFB36327.1"/>
    <property type="molecule type" value="Genomic_DNA"/>
</dbReference>
<name>A0A1I1AEE0_9BACI</name>
<dbReference type="RefSeq" id="WP_170848291.1">
    <property type="nucleotide sequence ID" value="NZ_FOJW01000019.1"/>
</dbReference>
<evidence type="ECO:0000313" key="3">
    <source>
        <dbReference type="Proteomes" id="UP000198642"/>
    </source>
</evidence>
<dbReference type="Proteomes" id="UP000198642">
    <property type="component" value="Unassembled WGS sequence"/>
</dbReference>
<evidence type="ECO:0000256" key="1">
    <source>
        <dbReference type="ARBA" id="ARBA00038414"/>
    </source>
</evidence>
<dbReference type="InterPro" id="IPR015942">
    <property type="entry name" value="Asp/Glu/hydantoin_racemase"/>
</dbReference>
<proteinExistence type="inferred from homology"/>
<dbReference type="Pfam" id="PF01177">
    <property type="entry name" value="Asp_Glu_race"/>
    <property type="match status" value="1"/>
</dbReference>
<dbReference type="Gene3D" id="3.40.50.12500">
    <property type="match status" value="1"/>
</dbReference>
<keyword evidence="3" id="KW-1185">Reference proteome</keyword>
<reference evidence="2 3" key="1">
    <citation type="submission" date="2016-10" db="EMBL/GenBank/DDBJ databases">
        <authorList>
            <person name="de Groot N.N."/>
        </authorList>
    </citation>
    <scope>NUCLEOTIDE SEQUENCE [LARGE SCALE GENOMIC DNA]</scope>
    <source>
        <strain evidence="2 3">CGMCC 1.3702</strain>
    </source>
</reference>